<dbReference type="SUPFAM" id="SSF47413">
    <property type="entry name" value="lambda repressor-like DNA-binding domains"/>
    <property type="match status" value="1"/>
</dbReference>
<protein>
    <recommendedName>
        <fullName evidence="5">HTH cro/C1-type domain-containing protein</fullName>
    </recommendedName>
</protein>
<dbReference type="Proteomes" id="UP000718571">
    <property type="component" value="Unassembled WGS sequence"/>
</dbReference>
<sequence length="125" mass="14096">MAEIFCKKTLMEIMPAARAAIAEKMHDMDADQAYIAEKIGTTQPAVSQYLKGTRGKVADSMIKNQRMSKFLEGVMENLEDEGYDLNSHTCEICQEARETKVVDVPKGKDFLCPIELIRKEHGKQD</sequence>
<dbReference type="GO" id="GO:0003677">
    <property type="term" value="F:DNA binding"/>
    <property type="evidence" value="ECO:0007669"/>
    <property type="project" value="InterPro"/>
</dbReference>
<organism evidence="2 3">
    <name type="scientific">Candidatus Acidifodinimicrobium mancum</name>
    <dbReference type="NCBI Taxonomy" id="2898728"/>
    <lineage>
        <taxon>Archaea</taxon>
        <taxon>Candidatus Parvarchaeota</taxon>
        <taxon>Candidatus Acidifodinimicrobiaceae</taxon>
        <taxon>Candidatus Acidifodinimicrobium</taxon>
    </lineage>
</organism>
<gene>
    <name evidence="1" type="ORF">IHE50_00470</name>
    <name evidence="2" type="ORF">IHE51_01455</name>
</gene>
<evidence type="ECO:0000313" key="4">
    <source>
        <dbReference type="Proteomes" id="UP000763484"/>
    </source>
</evidence>
<dbReference type="InterPro" id="IPR010982">
    <property type="entry name" value="Lambda_DNA-bd_dom_sf"/>
</dbReference>
<dbReference type="EMBL" id="JADFAQ010000013">
    <property type="protein sequence ID" value="MBE5727881.1"/>
    <property type="molecule type" value="Genomic_DNA"/>
</dbReference>
<dbReference type="PANTHER" id="PTHR40730:SF4">
    <property type="entry name" value="TRANSCRIPTIONAL REGULATOR"/>
    <property type="match status" value="1"/>
</dbReference>
<dbReference type="Gene3D" id="1.10.260.40">
    <property type="entry name" value="lambda repressor-like DNA-binding domains"/>
    <property type="match status" value="1"/>
</dbReference>
<evidence type="ECO:0008006" key="5">
    <source>
        <dbReference type="Google" id="ProtNLM"/>
    </source>
</evidence>
<dbReference type="Proteomes" id="UP000763484">
    <property type="component" value="Unassembled WGS sequence"/>
</dbReference>
<name>A0A8T3V0I7_9ARCH</name>
<comment type="caution">
    <text evidence="2">The sequence shown here is derived from an EMBL/GenBank/DDBJ whole genome shotgun (WGS) entry which is preliminary data.</text>
</comment>
<evidence type="ECO:0000313" key="1">
    <source>
        <dbReference type="EMBL" id="MBE5727881.1"/>
    </source>
</evidence>
<reference evidence="3 4" key="1">
    <citation type="submission" date="2020-09" db="EMBL/GenBank/DDBJ databases">
        <title>Genomic characterization of a novel Parvarchaeota family in acid mine drainage sediments.</title>
        <authorList>
            <person name="Luo Z.-H."/>
        </authorList>
    </citation>
    <scope>NUCLEOTIDE SEQUENCE [LARGE SCALE GENOMIC DNA]</scope>
    <source>
        <strain evidence="2">MAS1_bins.189</strain>
        <strain evidence="1">TL1-5_bins.178</strain>
    </source>
</reference>
<evidence type="ECO:0000313" key="3">
    <source>
        <dbReference type="Proteomes" id="UP000718571"/>
    </source>
</evidence>
<dbReference type="EMBL" id="JADFAR010000017">
    <property type="protein sequence ID" value="MBE5728505.1"/>
    <property type="molecule type" value="Genomic_DNA"/>
</dbReference>
<dbReference type="AlphaFoldDB" id="A0A8T3V0I7"/>
<dbReference type="PANTHER" id="PTHR40730">
    <property type="entry name" value="TRANSCRIPTIONAL REGULATOR PROTEIN-LIKE PROTEIN"/>
    <property type="match status" value="1"/>
</dbReference>
<accession>A0A8T3V0I7</accession>
<evidence type="ECO:0000313" key="2">
    <source>
        <dbReference type="EMBL" id="MBE5728505.1"/>
    </source>
</evidence>
<proteinExistence type="predicted"/>